<accession>A0ABR0B2G2</accession>
<comment type="caution">
    <text evidence="1">The sequence shown here is derived from an EMBL/GenBank/DDBJ whole genome shotgun (WGS) entry which is preliminary data.</text>
</comment>
<protein>
    <submittedName>
        <fullName evidence="1">Uncharacterized protein</fullName>
    </submittedName>
</protein>
<name>A0ABR0B2G2_9CRUS</name>
<sequence length="87" mass="9831">MEGDMYAKGTIRVHLLCRSGDGYSLMLHRPALMALIPLCFLCRSASSPQTRKSFLKAFKRSFGYESTKDGTQSSLVKAKFRLLKIIR</sequence>
<keyword evidence="2" id="KW-1185">Reference proteome</keyword>
<evidence type="ECO:0000313" key="1">
    <source>
        <dbReference type="EMBL" id="KAK4035850.1"/>
    </source>
</evidence>
<evidence type="ECO:0000313" key="2">
    <source>
        <dbReference type="Proteomes" id="UP001234178"/>
    </source>
</evidence>
<gene>
    <name evidence="1" type="ORF">OUZ56_027931</name>
</gene>
<dbReference type="EMBL" id="JAOYFB010000040">
    <property type="protein sequence ID" value="KAK4035850.1"/>
    <property type="molecule type" value="Genomic_DNA"/>
</dbReference>
<reference evidence="1 2" key="1">
    <citation type="journal article" date="2023" name="Nucleic Acids Res.">
        <title>The hologenome of Daphnia magna reveals possible DNA methylation and microbiome-mediated evolution of the host genome.</title>
        <authorList>
            <person name="Chaturvedi A."/>
            <person name="Li X."/>
            <person name="Dhandapani V."/>
            <person name="Marshall H."/>
            <person name="Kissane S."/>
            <person name="Cuenca-Cambronero M."/>
            <person name="Asole G."/>
            <person name="Calvet F."/>
            <person name="Ruiz-Romero M."/>
            <person name="Marangio P."/>
            <person name="Guigo R."/>
            <person name="Rago D."/>
            <person name="Mirbahai L."/>
            <person name="Eastwood N."/>
            <person name="Colbourne J.K."/>
            <person name="Zhou J."/>
            <person name="Mallon E."/>
            <person name="Orsini L."/>
        </authorList>
    </citation>
    <scope>NUCLEOTIDE SEQUENCE [LARGE SCALE GENOMIC DNA]</scope>
    <source>
        <strain evidence="1">LRV0_1</strain>
    </source>
</reference>
<dbReference type="Proteomes" id="UP001234178">
    <property type="component" value="Unassembled WGS sequence"/>
</dbReference>
<organism evidence="1 2">
    <name type="scientific">Daphnia magna</name>
    <dbReference type="NCBI Taxonomy" id="35525"/>
    <lineage>
        <taxon>Eukaryota</taxon>
        <taxon>Metazoa</taxon>
        <taxon>Ecdysozoa</taxon>
        <taxon>Arthropoda</taxon>
        <taxon>Crustacea</taxon>
        <taxon>Branchiopoda</taxon>
        <taxon>Diplostraca</taxon>
        <taxon>Cladocera</taxon>
        <taxon>Anomopoda</taxon>
        <taxon>Daphniidae</taxon>
        <taxon>Daphnia</taxon>
    </lineage>
</organism>
<proteinExistence type="predicted"/>